<gene>
    <name evidence="1" type="ORF">I6K02_20215</name>
</gene>
<proteinExistence type="predicted"/>
<reference evidence="1 2" key="1">
    <citation type="submission" date="2021-02" db="EMBL/GenBank/DDBJ databases">
        <title>FDA dAtabase for Regulatory Grade micrObial Sequences (FDA-ARGOS): Supporting development and validation of Infectious Disease Dx tests.</title>
        <authorList>
            <person name="Minogue T."/>
            <person name="Wolcott M."/>
            <person name="Wasieloski L."/>
            <person name="Aguilar W."/>
            <person name="Moore D."/>
            <person name="Jaissle J."/>
            <person name="Tallon L."/>
            <person name="Sadzewicz L."/>
            <person name="Zhao X."/>
            <person name="Boylan J."/>
            <person name="Ott S."/>
            <person name="Bowen H."/>
            <person name="Vavikolanu K."/>
            <person name="Mehta A."/>
            <person name="Aluvathingal J."/>
            <person name="Nadendla S."/>
            <person name="Yan Y."/>
            <person name="Sichtig H."/>
        </authorList>
    </citation>
    <scope>NUCLEOTIDE SEQUENCE [LARGE SCALE GENOMIC DNA]</scope>
    <source>
        <strain evidence="1 2">FDAARGOS_1272</strain>
    </source>
</reference>
<accession>A0A892ICE6</accession>
<sequence>MKKQIVTAALMASVVYFGISASVESGLFRKAVEYGRAKKWIVVPLSADVGDR</sequence>
<dbReference type="GeneID" id="93130615"/>
<dbReference type="AlphaFoldDB" id="A0A892ICE6"/>
<dbReference type="EMBL" id="CP069483">
    <property type="protein sequence ID" value="QRO80636.1"/>
    <property type="molecule type" value="Genomic_DNA"/>
</dbReference>
<protein>
    <submittedName>
        <fullName evidence="1">Uncharacterized protein</fullName>
    </submittedName>
</protein>
<dbReference type="RefSeq" id="WP_158380447.1">
    <property type="nucleotide sequence ID" value="NZ_CABVPR010000079.1"/>
</dbReference>
<name>A0A892ICE6_9BURK</name>
<dbReference type="Proteomes" id="UP000625568">
    <property type="component" value="Chromosome 2"/>
</dbReference>
<evidence type="ECO:0000313" key="1">
    <source>
        <dbReference type="EMBL" id="QRO80636.1"/>
    </source>
</evidence>
<organism evidence="1 2">
    <name type="scientific">Burkholderia dolosa</name>
    <dbReference type="NCBI Taxonomy" id="152500"/>
    <lineage>
        <taxon>Bacteria</taxon>
        <taxon>Pseudomonadati</taxon>
        <taxon>Pseudomonadota</taxon>
        <taxon>Betaproteobacteria</taxon>
        <taxon>Burkholderiales</taxon>
        <taxon>Burkholderiaceae</taxon>
        <taxon>Burkholderia</taxon>
        <taxon>Burkholderia cepacia complex</taxon>
    </lineage>
</organism>
<keyword evidence="2" id="KW-1185">Reference proteome</keyword>
<evidence type="ECO:0000313" key="2">
    <source>
        <dbReference type="Proteomes" id="UP000625568"/>
    </source>
</evidence>